<dbReference type="GO" id="GO:0015074">
    <property type="term" value="P:DNA integration"/>
    <property type="evidence" value="ECO:0007669"/>
    <property type="project" value="InterPro"/>
</dbReference>
<dbReference type="InterPro" id="IPR036397">
    <property type="entry name" value="RNaseH_sf"/>
</dbReference>
<evidence type="ECO:0000259" key="8">
    <source>
        <dbReference type="PROSITE" id="PS50878"/>
    </source>
</evidence>
<evidence type="ECO:0000256" key="1">
    <source>
        <dbReference type="ARBA" id="ARBA00022679"/>
    </source>
</evidence>
<organism evidence="10 11">
    <name type="scientific">Littorina saxatilis</name>
    <dbReference type="NCBI Taxonomy" id="31220"/>
    <lineage>
        <taxon>Eukaryota</taxon>
        <taxon>Metazoa</taxon>
        <taxon>Spiralia</taxon>
        <taxon>Lophotrochozoa</taxon>
        <taxon>Mollusca</taxon>
        <taxon>Gastropoda</taxon>
        <taxon>Caenogastropoda</taxon>
        <taxon>Littorinimorpha</taxon>
        <taxon>Littorinoidea</taxon>
        <taxon>Littorinidae</taxon>
        <taxon>Littorina</taxon>
    </lineage>
</organism>
<keyword evidence="11" id="KW-1185">Reference proteome</keyword>
<evidence type="ECO:0000313" key="11">
    <source>
        <dbReference type="Proteomes" id="UP001374579"/>
    </source>
</evidence>
<dbReference type="InterPro" id="IPR038269">
    <property type="entry name" value="SCAN_sf"/>
</dbReference>
<sequence>MPRRQAMEADSPLLAFKQDGIILGLSGIELADYIEKRRLEEINREEKKLEAEEKRRKEEREFQEKLRKEEKEMEEETKREERRARERREEIETQQEFELRKMREMVDLGLNQNVNQNNHHMPRESSSKIHINLPILDDKDDIEAYFKQFERIAKLSDWDEDEWAIRLSGQLRGQARQVYIELSDEESVNYDEVKTAILQRFQLTAESYRKRFKEVKWEKEESIKECRKRMKTYLDRWKELSEKEGKSGDLEDLILTDKLLDVLTPDQNRFVRERNPTNIDDVVKHVQTYIDARDAGGRMPPRQSQGGERRFDNKPRNGPPPTGGNAQSDNRQPHKGNNFGQRSGGNPNRQTGNRPPPNTKGCFRCGGPHMMRDCPKRLDGPRPSSNYASTLLAAVRTSGDEVTCQCRKGDAYDPNCRVQVEGKDASGIRDTGATCIVVNSSLVPPECYTGEHQNITLADMRQRKMPIAVVQMDTPFFSGVTRVLVAKALCHQVLIGNIRKDMDENEISVPVFPIVKREAEPQMCAPVQTRNQEKQKAEKKPWVPKQIDLGQIRPEDLSREQKTDPSLAKIRDRVAKGAKDGTHYEWKKDILYRIYMDNGSPCKQVVVPECFRTDVLKLAHDTPMAGHQGVRRTRDRIWRDFYWPGICGDVKRYCASCDACQRSSRKGATKKVPMKSMPLIGTPFERVGVDIVGPIIPASNRGHKYILTMVDYATRYVEATPLKDIRTETVSEALWVMWTKVGIPREVLTDRGSQFTSEVMEEVNKLLNIKGIHTTPWHPQTNGLTEKFNSTLKHMMKKLCQEQPKDWDKFLPALLFAYREVPQESLKFSPFELLYGREVRGPMQVLRQVWTNEDTADETRSTVSHIVDLTNKIEKTCEIAKNNLSKAALKYTKAYNKKTKERSLAVGDKVLLLLPEKHNKLQLTWKGPYPVIEKVGSCNYRVKIKGRDKLLHANLLKLYVERESESKENRSEQTKAKAIVEVPEIVAVVVDDVHDDEMGELGIDRFPMLSLKPKEGPKDVNINPDLEPQRQAEIQALCDRKVKALKDIPGKCVIEECEFKLTSQEPVHVKQYKLPFSQVEIVKKEVNDMLKLGVIEPSISPYNSPIVLVKKKDGSIRFCIDYRQLNREVVFDSEPIPDVPLIFAKLQKGSYLSKIDLTKGYWQIPIKEEDKEKTAFSTPLGQFQFAYLPFGVKTASMIFTRMMRKLLEPLGRDDVEHFIDDIIIATETWEQHVEAVEAVLSRLEEVCLTAKPSKCYFGYAELDYLGHHVGQGMTKPDDEKTEKIRSAKRPETKKEVRAFLGLAGFYRKYVSDYANLSAPLTDLTKKGLPERVVWNEECEEAFTKLKQSLVCKPVLLLPDIDKPYTVRSDASDIAIGAVLLQDQGQGLQPVAYASRKLNKAERNYSVIEKECLGVVWSIKKFEQYLYSVHFTLETDHQPLTYLQKTKTENGRLMRWALQLQQYSFTVKIIRGVDNVGADYLSRLNN</sequence>
<keyword evidence="6" id="KW-0695">RNA-directed DNA polymerase</keyword>
<keyword evidence="5" id="KW-0378">Hydrolase</keyword>
<evidence type="ECO:0000256" key="4">
    <source>
        <dbReference type="ARBA" id="ARBA00022759"/>
    </source>
</evidence>
<dbReference type="GO" id="GO:0003964">
    <property type="term" value="F:RNA-directed DNA polymerase activity"/>
    <property type="evidence" value="ECO:0007669"/>
    <property type="project" value="UniProtKB-KW"/>
</dbReference>
<dbReference type="CDD" id="cd01647">
    <property type="entry name" value="RT_LTR"/>
    <property type="match status" value="1"/>
</dbReference>
<name>A0AAN9AN91_9CAEN</name>
<dbReference type="CDD" id="cd09274">
    <property type="entry name" value="RNase_HI_RT_Ty3"/>
    <property type="match status" value="1"/>
</dbReference>
<comment type="caution">
    <text evidence="10">The sequence shown here is derived from an EMBL/GenBank/DDBJ whole genome shotgun (WGS) entry which is preliminary data.</text>
</comment>
<dbReference type="Gene3D" id="3.30.70.270">
    <property type="match status" value="2"/>
</dbReference>
<dbReference type="InterPro" id="IPR050951">
    <property type="entry name" value="Retrovirus_Pol_polyprotein"/>
</dbReference>
<evidence type="ECO:0000259" key="9">
    <source>
        <dbReference type="PROSITE" id="PS50994"/>
    </source>
</evidence>
<dbReference type="InterPro" id="IPR001584">
    <property type="entry name" value="Integrase_cat-core"/>
</dbReference>
<keyword evidence="1" id="KW-0808">Transferase</keyword>
<proteinExistence type="predicted"/>
<dbReference type="InterPro" id="IPR012337">
    <property type="entry name" value="RNaseH-like_sf"/>
</dbReference>
<feature type="region of interest" description="Disordered" evidence="7">
    <location>
        <begin position="523"/>
        <end position="545"/>
    </location>
</feature>
<dbReference type="InterPro" id="IPR000477">
    <property type="entry name" value="RT_dom"/>
</dbReference>
<dbReference type="GO" id="GO:0003676">
    <property type="term" value="F:nucleic acid binding"/>
    <property type="evidence" value="ECO:0007669"/>
    <property type="project" value="InterPro"/>
</dbReference>
<dbReference type="Gene3D" id="3.30.420.10">
    <property type="entry name" value="Ribonuclease H-like superfamily/Ribonuclease H"/>
    <property type="match status" value="1"/>
</dbReference>
<dbReference type="FunFam" id="3.30.70.270:FF:000020">
    <property type="entry name" value="Transposon Tf2-6 polyprotein-like Protein"/>
    <property type="match status" value="1"/>
</dbReference>
<dbReference type="Pfam" id="PF17917">
    <property type="entry name" value="RT_RNaseH"/>
    <property type="match status" value="1"/>
</dbReference>
<dbReference type="Pfam" id="PF17921">
    <property type="entry name" value="Integrase_H2C2"/>
    <property type="match status" value="1"/>
</dbReference>
<dbReference type="PROSITE" id="PS50878">
    <property type="entry name" value="RT_POL"/>
    <property type="match status" value="1"/>
</dbReference>
<dbReference type="PROSITE" id="PS50994">
    <property type="entry name" value="INTEGRASE"/>
    <property type="match status" value="1"/>
</dbReference>
<dbReference type="PANTHER" id="PTHR37984:SF5">
    <property type="entry name" value="PROTEIN NYNRIN-LIKE"/>
    <property type="match status" value="1"/>
</dbReference>
<evidence type="ECO:0000256" key="3">
    <source>
        <dbReference type="ARBA" id="ARBA00022722"/>
    </source>
</evidence>
<dbReference type="GO" id="GO:0016787">
    <property type="term" value="F:hydrolase activity"/>
    <property type="evidence" value="ECO:0007669"/>
    <property type="project" value="UniProtKB-KW"/>
</dbReference>
<dbReference type="SUPFAM" id="SSF53098">
    <property type="entry name" value="Ribonuclease H-like"/>
    <property type="match status" value="1"/>
</dbReference>
<dbReference type="Gene3D" id="1.10.340.70">
    <property type="match status" value="1"/>
</dbReference>
<dbReference type="Proteomes" id="UP001374579">
    <property type="component" value="Unassembled WGS sequence"/>
</dbReference>
<feature type="compositionally biased region" description="Polar residues" evidence="7">
    <location>
        <begin position="338"/>
        <end position="353"/>
    </location>
</feature>
<gene>
    <name evidence="10" type="ORF">V1264_009892</name>
</gene>
<dbReference type="InterPro" id="IPR043128">
    <property type="entry name" value="Rev_trsase/Diguanyl_cyclase"/>
</dbReference>
<dbReference type="Pfam" id="PF00078">
    <property type="entry name" value="RVT_1"/>
    <property type="match status" value="1"/>
</dbReference>
<dbReference type="InterPro" id="IPR041588">
    <property type="entry name" value="Integrase_H2C2"/>
</dbReference>
<evidence type="ECO:0000256" key="6">
    <source>
        <dbReference type="ARBA" id="ARBA00022918"/>
    </source>
</evidence>
<dbReference type="SUPFAM" id="SSF56672">
    <property type="entry name" value="DNA/RNA polymerases"/>
    <property type="match status" value="1"/>
</dbReference>
<feature type="region of interest" description="Disordered" evidence="7">
    <location>
        <begin position="44"/>
        <end position="90"/>
    </location>
</feature>
<dbReference type="InterPro" id="IPR043502">
    <property type="entry name" value="DNA/RNA_pol_sf"/>
</dbReference>
<evidence type="ECO:0000313" key="10">
    <source>
        <dbReference type="EMBL" id="KAK7090037.1"/>
    </source>
</evidence>
<evidence type="ECO:0008006" key="12">
    <source>
        <dbReference type="Google" id="ProtNLM"/>
    </source>
</evidence>
<protein>
    <recommendedName>
        <fullName evidence="12">Reverse transcriptase</fullName>
    </recommendedName>
</protein>
<evidence type="ECO:0000256" key="2">
    <source>
        <dbReference type="ARBA" id="ARBA00022695"/>
    </source>
</evidence>
<feature type="compositionally biased region" description="Basic and acidic residues" evidence="7">
    <location>
        <begin position="531"/>
        <end position="541"/>
    </location>
</feature>
<dbReference type="Gene3D" id="3.10.10.10">
    <property type="entry name" value="HIV Type 1 Reverse Transcriptase, subunit A, domain 1"/>
    <property type="match status" value="1"/>
</dbReference>
<keyword evidence="3" id="KW-0540">Nuclease</keyword>
<evidence type="ECO:0000256" key="5">
    <source>
        <dbReference type="ARBA" id="ARBA00022801"/>
    </source>
</evidence>
<dbReference type="Pfam" id="PF00665">
    <property type="entry name" value="rve"/>
    <property type="match status" value="1"/>
</dbReference>
<feature type="region of interest" description="Disordered" evidence="7">
    <location>
        <begin position="290"/>
        <end position="364"/>
    </location>
</feature>
<accession>A0AAN9AN91</accession>
<keyword evidence="2" id="KW-0548">Nucleotidyltransferase</keyword>
<evidence type="ECO:0000256" key="7">
    <source>
        <dbReference type="SAM" id="MobiDB-lite"/>
    </source>
</evidence>
<feature type="domain" description="Integrase catalytic" evidence="9">
    <location>
        <begin position="674"/>
        <end position="838"/>
    </location>
</feature>
<feature type="domain" description="Reverse transcriptase" evidence="8">
    <location>
        <begin position="1090"/>
        <end position="1269"/>
    </location>
</feature>
<dbReference type="InterPro" id="IPR041373">
    <property type="entry name" value="RT_RNaseH"/>
</dbReference>
<dbReference type="FunFam" id="3.30.420.10:FF:000032">
    <property type="entry name" value="Retrovirus-related Pol polyprotein from transposon 297-like Protein"/>
    <property type="match status" value="1"/>
</dbReference>
<dbReference type="PANTHER" id="PTHR37984">
    <property type="entry name" value="PROTEIN CBG26694"/>
    <property type="match status" value="1"/>
</dbReference>
<reference evidence="10 11" key="1">
    <citation type="submission" date="2024-02" db="EMBL/GenBank/DDBJ databases">
        <title>Chromosome-scale genome assembly of the rough periwinkle Littorina saxatilis.</title>
        <authorList>
            <person name="De Jode A."/>
            <person name="Faria R."/>
            <person name="Formenti G."/>
            <person name="Sims Y."/>
            <person name="Smith T.P."/>
            <person name="Tracey A."/>
            <person name="Wood J.M.D."/>
            <person name="Zagrodzka Z.B."/>
            <person name="Johannesson K."/>
            <person name="Butlin R.K."/>
            <person name="Leder E.H."/>
        </authorList>
    </citation>
    <scope>NUCLEOTIDE SEQUENCE [LARGE SCALE GENOMIC DNA]</scope>
    <source>
        <strain evidence="10">Snail1</strain>
        <tissue evidence="10">Muscle</tissue>
    </source>
</reference>
<keyword evidence="4" id="KW-0255">Endonuclease</keyword>
<dbReference type="SUPFAM" id="SSF47353">
    <property type="entry name" value="Retrovirus capsid dimerization domain-like"/>
    <property type="match status" value="1"/>
</dbReference>
<dbReference type="GO" id="GO:0004519">
    <property type="term" value="F:endonuclease activity"/>
    <property type="evidence" value="ECO:0007669"/>
    <property type="project" value="UniProtKB-KW"/>
</dbReference>
<dbReference type="EMBL" id="JBAMIC010000024">
    <property type="protein sequence ID" value="KAK7090037.1"/>
    <property type="molecule type" value="Genomic_DNA"/>
</dbReference>
<dbReference type="FunFam" id="1.10.340.70:FF:000001">
    <property type="entry name" value="Retrovirus-related Pol polyprotein from transposon gypsy-like Protein"/>
    <property type="match status" value="1"/>
</dbReference>
<dbReference type="Gene3D" id="1.10.4020.10">
    <property type="entry name" value="DNA breaking-rejoining enzymes"/>
    <property type="match status" value="1"/>
</dbReference>